<evidence type="ECO:0000256" key="19">
    <source>
        <dbReference type="HAMAP-Rule" id="MF_00037"/>
    </source>
</evidence>
<evidence type="ECO:0000256" key="18">
    <source>
        <dbReference type="ARBA" id="ARBA00048914"/>
    </source>
</evidence>
<sequence length="338" mass="36928">MQIQSNFSLRNFNTFGLESLASFFAEVRSVGELTEILLDPVWHETPKFILGGGSNVLFTQNVNALVIHPAIKGIDKIREDEDHVWLKVGAGESWHGFVMHCVESNYGGVENLSLIPGTVGAAPMQNIGAYGVEIRDVVESVETVSIEDGQKKVFSNKECAFGYRESVFKKALKNQFVVTGVTFVLNKKPAINVGYGDVQKTLAEMNVSDPTIADVSQAIITIRRSKLPDPAQIGNAGSFFKNPEIPLEQYNPLKNAFPEMPGYPVGETMVKVPAGWLIEQAGWKGYRQGAIGVHQKQALVLVNYGGGNGNEIRDLAGTIQDSVEAKYGIRLSPEVNFV</sequence>
<evidence type="ECO:0000256" key="8">
    <source>
        <dbReference type="ARBA" id="ARBA00022618"/>
    </source>
</evidence>
<dbReference type="InterPro" id="IPR016166">
    <property type="entry name" value="FAD-bd_PCMH"/>
</dbReference>
<keyword evidence="16 19" id="KW-0961">Cell wall biogenesis/degradation</keyword>
<dbReference type="InterPro" id="IPR016169">
    <property type="entry name" value="FAD-bd_PCMH_sub2"/>
</dbReference>
<feature type="active site" evidence="19">
    <location>
        <position position="164"/>
    </location>
</feature>
<dbReference type="InterPro" id="IPR006094">
    <property type="entry name" value="Oxid_FAD_bind_N"/>
</dbReference>
<dbReference type="GO" id="GO:0008762">
    <property type="term" value="F:UDP-N-acetylmuramate dehydrogenase activity"/>
    <property type="evidence" value="ECO:0007669"/>
    <property type="project" value="UniProtKB-UniRule"/>
</dbReference>
<dbReference type="RefSeq" id="WP_082217567.1">
    <property type="nucleotide sequence ID" value="NZ_FUZA01000009.1"/>
</dbReference>
<feature type="domain" description="FAD-binding PCMH-type" evidence="20">
    <location>
        <begin position="15"/>
        <end position="188"/>
    </location>
</feature>
<keyword evidence="15 19" id="KW-0131">Cell cycle</keyword>
<evidence type="ECO:0000259" key="20">
    <source>
        <dbReference type="PROSITE" id="PS51387"/>
    </source>
</evidence>
<dbReference type="AlphaFoldDB" id="A0A1T5H9K5"/>
<dbReference type="NCBIfam" id="TIGR00179">
    <property type="entry name" value="murB"/>
    <property type="match status" value="1"/>
</dbReference>
<dbReference type="Gene3D" id="3.90.78.10">
    <property type="entry name" value="UDP-N-acetylenolpyruvoylglucosamine reductase, C-terminal domain"/>
    <property type="match status" value="1"/>
</dbReference>
<dbReference type="Gene3D" id="3.30.43.10">
    <property type="entry name" value="Uridine Diphospho-n-acetylenolpyruvylglucosamine Reductase, domain 2"/>
    <property type="match status" value="1"/>
</dbReference>
<dbReference type="SUPFAM" id="SSF56176">
    <property type="entry name" value="FAD-binding/transporter-associated domain-like"/>
    <property type="match status" value="1"/>
</dbReference>
<evidence type="ECO:0000256" key="17">
    <source>
        <dbReference type="ARBA" id="ARBA00031026"/>
    </source>
</evidence>
<dbReference type="NCBIfam" id="NF000755">
    <property type="entry name" value="PRK00046.1"/>
    <property type="match status" value="1"/>
</dbReference>
<dbReference type="HAMAP" id="MF_00037">
    <property type="entry name" value="MurB"/>
    <property type="match status" value="1"/>
</dbReference>
<evidence type="ECO:0000256" key="2">
    <source>
        <dbReference type="ARBA" id="ARBA00003921"/>
    </source>
</evidence>
<evidence type="ECO:0000256" key="6">
    <source>
        <dbReference type="ARBA" id="ARBA00015188"/>
    </source>
</evidence>
<dbReference type="InterPro" id="IPR016167">
    <property type="entry name" value="FAD-bd_PCMH_sub1"/>
</dbReference>
<evidence type="ECO:0000256" key="11">
    <source>
        <dbReference type="ARBA" id="ARBA00022857"/>
    </source>
</evidence>
<dbReference type="InterPro" id="IPR003170">
    <property type="entry name" value="MurB"/>
</dbReference>
<keyword evidence="13 19" id="KW-0573">Peptidoglycan synthesis</keyword>
<dbReference type="Proteomes" id="UP000190897">
    <property type="component" value="Unassembled WGS sequence"/>
</dbReference>
<dbReference type="PROSITE" id="PS51387">
    <property type="entry name" value="FAD_PCMH"/>
    <property type="match status" value="1"/>
</dbReference>
<proteinExistence type="inferred from homology"/>
<comment type="similarity">
    <text evidence="19">Belongs to the MurB family.</text>
</comment>
<evidence type="ECO:0000256" key="16">
    <source>
        <dbReference type="ARBA" id="ARBA00023316"/>
    </source>
</evidence>
<comment type="subcellular location">
    <subcellularLocation>
        <location evidence="3 19">Cytoplasm</location>
    </subcellularLocation>
</comment>
<feature type="active site" evidence="19">
    <location>
        <position position="334"/>
    </location>
</feature>
<dbReference type="GO" id="GO:0009252">
    <property type="term" value="P:peptidoglycan biosynthetic process"/>
    <property type="evidence" value="ECO:0007669"/>
    <property type="project" value="UniProtKB-UniRule"/>
</dbReference>
<dbReference type="PANTHER" id="PTHR21071:SF4">
    <property type="entry name" value="UDP-N-ACETYLENOLPYRUVOYLGLUCOSAMINE REDUCTASE"/>
    <property type="match status" value="1"/>
</dbReference>
<dbReference type="STRING" id="651661.SAMN05660293_05133"/>
<evidence type="ECO:0000256" key="12">
    <source>
        <dbReference type="ARBA" id="ARBA00022960"/>
    </source>
</evidence>
<dbReference type="EC" id="1.3.1.98" evidence="5 19"/>
<evidence type="ECO:0000256" key="4">
    <source>
        <dbReference type="ARBA" id="ARBA00004752"/>
    </source>
</evidence>
<evidence type="ECO:0000256" key="3">
    <source>
        <dbReference type="ARBA" id="ARBA00004496"/>
    </source>
</evidence>
<keyword evidence="22" id="KW-1185">Reference proteome</keyword>
<dbReference type="GO" id="GO:0071555">
    <property type="term" value="P:cell wall organization"/>
    <property type="evidence" value="ECO:0007669"/>
    <property type="project" value="UniProtKB-KW"/>
</dbReference>
<dbReference type="UniPathway" id="UPA00219"/>
<dbReference type="Pfam" id="PF02873">
    <property type="entry name" value="MurB_C"/>
    <property type="match status" value="1"/>
</dbReference>
<keyword evidence="12 19" id="KW-0133">Cell shape</keyword>
<keyword evidence="8 19" id="KW-0132">Cell division</keyword>
<evidence type="ECO:0000256" key="13">
    <source>
        <dbReference type="ARBA" id="ARBA00022984"/>
    </source>
</evidence>
<keyword evidence="11 19" id="KW-0521">NADP</keyword>
<dbReference type="GO" id="GO:0005829">
    <property type="term" value="C:cytosol"/>
    <property type="evidence" value="ECO:0007669"/>
    <property type="project" value="TreeGrafter"/>
</dbReference>
<dbReference type="Gene3D" id="3.30.465.10">
    <property type="match status" value="1"/>
</dbReference>
<name>A0A1T5H9K5_9BACT</name>
<dbReference type="InterPro" id="IPR036318">
    <property type="entry name" value="FAD-bd_PCMH-like_sf"/>
</dbReference>
<feature type="active site" description="Proton donor" evidence="19">
    <location>
        <position position="238"/>
    </location>
</feature>
<dbReference type="GO" id="GO:0071949">
    <property type="term" value="F:FAD binding"/>
    <property type="evidence" value="ECO:0007669"/>
    <property type="project" value="InterPro"/>
</dbReference>
<protein>
    <recommendedName>
        <fullName evidence="6 19">UDP-N-acetylenolpyruvoylglucosamine reductase</fullName>
        <ecNumber evidence="5 19">1.3.1.98</ecNumber>
    </recommendedName>
    <alternativeName>
        <fullName evidence="17 19">UDP-N-acetylmuramate dehydrogenase</fullName>
    </alternativeName>
</protein>
<dbReference type="SUPFAM" id="SSF56194">
    <property type="entry name" value="Uridine diphospho-N-Acetylenolpyruvylglucosamine reductase, MurB, C-terminal domain"/>
    <property type="match status" value="1"/>
</dbReference>
<accession>A0A1T5H9K5</accession>
<dbReference type="Pfam" id="PF01565">
    <property type="entry name" value="FAD_binding_4"/>
    <property type="match status" value="1"/>
</dbReference>
<keyword evidence="7 19" id="KW-0963">Cytoplasm</keyword>
<evidence type="ECO:0000313" key="22">
    <source>
        <dbReference type="Proteomes" id="UP000190897"/>
    </source>
</evidence>
<organism evidence="21 22">
    <name type="scientific">Dyadobacter psychrophilus</name>
    <dbReference type="NCBI Taxonomy" id="651661"/>
    <lineage>
        <taxon>Bacteria</taxon>
        <taxon>Pseudomonadati</taxon>
        <taxon>Bacteroidota</taxon>
        <taxon>Cytophagia</taxon>
        <taxon>Cytophagales</taxon>
        <taxon>Spirosomataceae</taxon>
        <taxon>Dyadobacter</taxon>
    </lineage>
</organism>
<comment type="cofactor">
    <cofactor evidence="1 19">
        <name>FAD</name>
        <dbReference type="ChEBI" id="CHEBI:57692"/>
    </cofactor>
</comment>
<evidence type="ECO:0000256" key="9">
    <source>
        <dbReference type="ARBA" id="ARBA00022630"/>
    </source>
</evidence>
<comment type="function">
    <text evidence="2 19">Cell wall formation.</text>
</comment>
<evidence type="ECO:0000256" key="7">
    <source>
        <dbReference type="ARBA" id="ARBA00022490"/>
    </source>
</evidence>
<evidence type="ECO:0000256" key="15">
    <source>
        <dbReference type="ARBA" id="ARBA00023306"/>
    </source>
</evidence>
<dbReference type="InterPro" id="IPR011601">
    <property type="entry name" value="MurB_C"/>
</dbReference>
<keyword evidence="14 19" id="KW-0560">Oxidoreductase</keyword>
<keyword evidence="10 19" id="KW-0274">FAD</keyword>
<comment type="catalytic activity">
    <reaction evidence="18 19">
        <text>UDP-N-acetyl-alpha-D-muramate + NADP(+) = UDP-N-acetyl-3-O-(1-carboxyvinyl)-alpha-D-glucosamine + NADPH + H(+)</text>
        <dbReference type="Rhea" id="RHEA:12248"/>
        <dbReference type="ChEBI" id="CHEBI:15378"/>
        <dbReference type="ChEBI" id="CHEBI:57783"/>
        <dbReference type="ChEBI" id="CHEBI:58349"/>
        <dbReference type="ChEBI" id="CHEBI:68483"/>
        <dbReference type="ChEBI" id="CHEBI:70757"/>
        <dbReference type="EC" id="1.3.1.98"/>
    </reaction>
</comment>
<evidence type="ECO:0000256" key="14">
    <source>
        <dbReference type="ARBA" id="ARBA00023002"/>
    </source>
</evidence>
<dbReference type="InterPro" id="IPR036635">
    <property type="entry name" value="MurB_C_sf"/>
</dbReference>
<reference evidence="22" key="1">
    <citation type="submission" date="2017-02" db="EMBL/GenBank/DDBJ databases">
        <authorList>
            <person name="Varghese N."/>
            <person name="Submissions S."/>
        </authorList>
    </citation>
    <scope>NUCLEOTIDE SEQUENCE [LARGE SCALE GENOMIC DNA]</scope>
    <source>
        <strain evidence="22">DSM 22270</strain>
    </source>
</reference>
<dbReference type="PANTHER" id="PTHR21071">
    <property type="entry name" value="UDP-N-ACETYLENOLPYRUVOYLGLUCOSAMINE REDUCTASE"/>
    <property type="match status" value="1"/>
</dbReference>
<evidence type="ECO:0000313" key="21">
    <source>
        <dbReference type="EMBL" id="SKC17250.1"/>
    </source>
</evidence>
<comment type="pathway">
    <text evidence="4 19">Cell wall biogenesis; peptidoglycan biosynthesis.</text>
</comment>
<evidence type="ECO:0000256" key="10">
    <source>
        <dbReference type="ARBA" id="ARBA00022827"/>
    </source>
</evidence>
<evidence type="ECO:0000256" key="1">
    <source>
        <dbReference type="ARBA" id="ARBA00001974"/>
    </source>
</evidence>
<dbReference type="GO" id="GO:0051301">
    <property type="term" value="P:cell division"/>
    <property type="evidence" value="ECO:0007669"/>
    <property type="project" value="UniProtKB-KW"/>
</dbReference>
<dbReference type="EMBL" id="FUZA01000009">
    <property type="protein sequence ID" value="SKC17250.1"/>
    <property type="molecule type" value="Genomic_DNA"/>
</dbReference>
<gene>
    <name evidence="19" type="primary">murB</name>
    <name evidence="21" type="ORF">SAMN05660293_05133</name>
</gene>
<dbReference type="OrthoDB" id="9804753at2"/>
<evidence type="ECO:0000256" key="5">
    <source>
        <dbReference type="ARBA" id="ARBA00012518"/>
    </source>
</evidence>
<dbReference type="GO" id="GO:0008360">
    <property type="term" value="P:regulation of cell shape"/>
    <property type="evidence" value="ECO:0007669"/>
    <property type="project" value="UniProtKB-KW"/>
</dbReference>
<keyword evidence="9 19" id="KW-0285">Flavoprotein</keyword>